<proteinExistence type="predicted"/>
<sequence>MKYFKIHSDLARNLGFNSIKEMASSGYDMDLCWGNGFDKKTLQSLLSGMVEKHLDDVDANNLLCFMCMTKEGARLTVDQCRVFGGTRQIANALIKGMDSLTNSSREYVEVDPVVEHLVDTLRKILAIENVPFALLEKPKYMTHKGLWSVLESTCRSPQEFINGLDVGDFCAPRYYLNDRFGAIVSSEAMQKWTYPGFVWNQMEGKDILKLHEFIASQIGEKLAIRKTIRSQSGSETVAPFTKALSQRYTFDQLVEILEISDVGDFFTIPSSTNSNRHYTDLLALTVTSKDISKLPNLSVSTKRELIQRGAFSEKLAVKISGSNQRLKGLALAGSLGL</sequence>
<evidence type="ECO:0000313" key="1">
    <source>
        <dbReference type="EMBL" id="MBI6882589.1"/>
    </source>
</evidence>
<gene>
    <name evidence="1" type="ORF">JEU22_01580</name>
</gene>
<evidence type="ECO:0000313" key="2">
    <source>
        <dbReference type="Proteomes" id="UP000637061"/>
    </source>
</evidence>
<dbReference type="AlphaFoldDB" id="A0A8I1EC59"/>
<dbReference type="EMBL" id="JAEHTE010000001">
    <property type="protein sequence ID" value="MBI6882589.1"/>
    <property type="molecule type" value="Genomic_DNA"/>
</dbReference>
<accession>A0A8I1EC59</accession>
<organism evidence="1 2">
    <name type="scientific">Pseudomonas putida</name>
    <name type="common">Arthrobacter siderocapsulatus</name>
    <dbReference type="NCBI Taxonomy" id="303"/>
    <lineage>
        <taxon>Bacteria</taxon>
        <taxon>Pseudomonadati</taxon>
        <taxon>Pseudomonadota</taxon>
        <taxon>Gammaproteobacteria</taxon>
        <taxon>Pseudomonadales</taxon>
        <taxon>Pseudomonadaceae</taxon>
        <taxon>Pseudomonas</taxon>
    </lineage>
</organism>
<reference evidence="1" key="1">
    <citation type="submission" date="2020-12" db="EMBL/GenBank/DDBJ databases">
        <title>Enhanced detection system for hospital associated transmission using whole genome sequencing surveillance.</title>
        <authorList>
            <person name="Harrison L.H."/>
            <person name="Van Tyne D."/>
            <person name="Marsh J.W."/>
            <person name="Griffith M.P."/>
            <person name="Snyder D.J."/>
            <person name="Cooper V.S."/>
            <person name="Mustapha M."/>
        </authorList>
    </citation>
    <scope>NUCLEOTIDE SEQUENCE</scope>
    <source>
        <strain evidence="1">PSB00042</strain>
    </source>
</reference>
<dbReference type="RefSeq" id="WP_198746202.1">
    <property type="nucleotide sequence ID" value="NZ_JAEHTE010000001.1"/>
</dbReference>
<protein>
    <submittedName>
        <fullName evidence="1">Uncharacterized protein</fullName>
    </submittedName>
</protein>
<dbReference type="Proteomes" id="UP000637061">
    <property type="component" value="Unassembled WGS sequence"/>
</dbReference>
<comment type="caution">
    <text evidence="1">The sequence shown here is derived from an EMBL/GenBank/DDBJ whole genome shotgun (WGS) entry which is preliminary data.</text>
</comment>
<name>A0A8I1EC59_PSEPU</name>